<keyword evidence="1" id="KW-0732">Signal</keyword>
<evidence type="ECO:0000256" key="1">
    <source>
        <dbReference type="SAM" id="SignalP"/>
    </source>
</evidence>
<dbReference type="KEGG" id="dpx:DAPPUDRAFT_123940"/>
<dbReference type="EMBL" id="GL736243">
    <property type="protein sequence ID" value="EFX60500.1"/>
    <property type="molecule type" value="Genomic_DNA"/>
</dbReference>
<dbReference type="Proteomes" id="UP000000305">
    <property type="component" value="Unassembled WGS sequence"/>
</dbReference>
<gene>
    <name evidence="2" type="ORF">DAPPUDRAFT_123940</name>
</gene>
<evidence type="ECO:0000313" key="3">
    <source>
        <dbReference type="Proteomes" id="UP000000305"/>
    </source>
</evidence>
<keyword evidence="3" id="KW-1185">Reference proteome</keyword>
<dbReference type="HOGENOM" id="CLU_910800_0_0_1"/>
<feature type="non-terminal residue" evidence="2">
    <location>
        <position position="1"/>
    </location>
</feature>
<protein>
    <submittedName>
        <fullName evidence="2">Uncharacterized protein</fullName>
    </submittedName>
</protein>
<feature type="signal peptide" evidence="1">
    <location>
        <begin position="1"/>
        <end position="28"/>
    </location>
</feature>
<dbReference type="InParanoid" id="E9I680"/>
<feature type="non-terminal residue" evidence="2">
    <location>
        <position position="306"/>
    </location>
</feature>
<accession>E9I680</accession>
<reference evidence="2 3" key="1">
    <citation type="journal article" date="2011" name="Science">
        <title>The ecoresponsive genome of Daphnia pulex.</title>
        <authorList>
            <person name="Colbourne J.K."/>
            <person name="Pfrender M.E."/>
            <person name="Gilbert D."/>
            <person name="Thomas W.K."/>
            <person name="Tucker A."/>
            <person name="Oakley T.H."/>
            <person name="Tokishita S."/>
            <person name="Aerts A."/>
            <person name="Arnold G.J."/>
            <person name="Basu M.K."/>
            <person name="Bauer D.J."/>
            <person name="Caceres C.E."/>
            <person name="Carmel L."/>
            <person name="Casola C."/>
            <person name="Choi J.H."/>
            <person name="Detter J.C."/>
            <person name="Dong Q."/>
            <person name="Dusheyko S."/>
            <person name="Eads B.D."/>
            <person name="Frohlich T."/>
            <person name="Geiler-Samerotte K.A."/>
            <person name="Gerlach D."/>
            <person name="Hatcher P."/>
            <person name="Jogdeo S."/>
            <person name="Krijgsveld J."/>
            <person name="Kriventseva E.V."/>
            <person name="Kultz D."/>
            <person name="Laforsch C."/>
            <person name="Lindquist E."/>
            <person name="Lopez J."/>
            <person name="Manak J.R."/>
            <person name="Muller J."/>
            <person name="Pangilinan J."/>
            <person name="Patwardhan R.P."/>
            <person name="Pitluck S."/>
            <person name="Pritham E.J."/>
            <person name="Rechtsteiner A."/>
            <person name="Rho M."/>
            <person name="Rogozin I.B."/>
            <person name="Sakarya O."/>
            <person name="Salamov A."/>
            <person name="Schaack S."/>
            <person name="Shapiro H."/>
            <person name="Shiga Y."/>
            <person name="Skalitzky C."/>
            <person name="Smith Z."/>
            <person name="Souvorov A."/>
            <person name="Sung W."/>
            <person name="Tang Z."/>
            <person name="Tsuchiya D."/>
            <person name="Tu H."/>
            <person name="Vos H."/>
            <person name="Wang M."/>
            <person name="Wolf Y.I."/>
            <person name="Yamagata H."/>
            <person name="Yamada T."/>
            <person name="Ye Y."/>
            <person name="Shaw J.R."/>
            <person name="Andrews J."/>
            <person name="Crease T.J."/>
            <person name="Tang H."/>
            <person name="Lucas S.M."/>
            <person name="Robertson H.M."/>
            <person name="Bork P."/>
            <person name="Koonin E.V."/>
            <person name="Zdobnov E.M."/>
            <person name="Grigoriev I.V."/>
            <person name="Lynch M."/>
            <person name="Boore J.L."/>
        </authorList>
    </citation>
    <scope>NUCLEOTIDE SEQUENCE [LARGE SCALE GENOMIC DNA]</scope>
</reference>
<feature type="chain" id="PRO_5003238548" evidence="1">
    <location>
        <begin position="29"/>
        <end position="306"/>
    </location>
</feature>
<sequence length="306" mass="30167">LSGSAAAAAGAAGAAAAAAALLLLPAAASKLGAFACSSLSCCMAAAVAGCCWPAGASAAGAGAAVGVHCDDALLAGPTAASAHLTRSRCLTFNISTSTCASGDTASDLVLFLGAFSVSLVNAARCSSATPAATASVAPQQQQEHKLQCSGLQLSGVHYAIGRSCSNVLLPVGRYNSSSSMLAFTPAAAAAAAPQARSRRPRCCKQSSRGSWCGPYALRHSPVQCAQVVGQQVSTFVRLSLAAAAAAAAAAAVCCRSGEARCLLQTICRWGAAGSCTSRSGFSSEAVLPHVQLALQPSVLRMAHPAA</sequence>
<organism evidence="2 3">
    <name type="scientific">Daphnia pulex</name>
    <name type="common">Water flea</name>
    <dbReference type="NCBI Taxonomy" id="6669"/>
    <lineage>
        <taxon>Eukaryota</taxon>
        <taxon>Metazoa</taxon>
        <taxon>Ecdysozoa</taxon>
        <taxon>Arthropoda</taxon>
        <taxon>Crustacea</taxon>
        <taxon>Branchiopoda</taxon>
        <taxon>Diplostraca</taxon>
        <taxon>Cladocera</taxon>
        <taxon>Anomopoda</taxon>
        <taxon>Daphniidae</taxon>
        <taxon>Daphnia</taxon>
    </lineage>
</organism>
<evidence type="ECO:0000313" key="2">
    <source>
        <dbReference type="EMBL" id="EFX60500.1"/>
    </source>
</evidence>
<name>E9I680_DAPPU</name>
<dbReference type="AlphaFoldDB" id="E9I680"/>
<proteinExistence type="predicted"/>